<evidence type="ECO:0000259" key="2">
    <source>
        <dbReference type="Pfam" id="PF02720"/>
    </source>
</evidence>
<dbReference type="InterPro" id="IPR003615">
    <property type="entry name" value="HNH_nuc"/>
</dbReference>
<protein>
    <submittedName>
        <fullName evidence="3">Uncharacterized protein DUF222</fullName>
    </submittedName>
</protein>
<organism evidence="3 4">
    <name type="scientific">Ornithinicoccus hortensis</name>
    <dbReference type="NCBI Taxonomy" id="82346"/>
    <lineage>
        <taxon>Bacteria</taxon>
        <taxon>Bacillati</taxon>
        <taxon>Actinomycetota</taxon>
        <taxon>Actinomycetes</taxon>
        <taxon>Micrococcales</taxon>
        <taxon>Intrasporangiaceae</taxon>
        <taxon>Ornithinicoccus</taxon>
    </lineage>
</organism>
<accession>A0A542YUH4</accession>
<evidence type="ECO:0000313" key="4">
    <source>
        <dbReference type="Proteomes" id="UP000319516"/>
    </source>
</evidence>
<dbReference type="Pfam" id="PF02720">
    <property type="entry name" value="DUF222"/>
    <property type="match status" value="1"/>
</dbReference>
<evidence type="ECO:0000313" key="3">
    <source>
        <dbReference type="EMBL" id="TQL51733.1"/>
    </source>
</evidence>
<feature type="region of interest" description="Disordered" evidence="1">
    <location>
        <begin position="477"/>
        <end position="506"/>
    </location>
</feature>
<comment type="caution">
    <text evidence="3">The sequence shown here is derived from an EMBL/GenBank/DDBJ whole genome shotgun (WGS) entry which is preliminary data.</text>
</comment>
<gene>
    <name evidence="3" type="ORF">FB467_2887</name>
</gene>
<dbReference type="AlphaFoldDB" id="A0A542YUH4"/>
<name>A0A542YUH4_9MICO</name>
<dbReference type="RefSeq" id="WP_141785692.1">
    <property type="nucleotide sequence ID" value="NZ_BAAAIK010000001.1"/>
</dbReference>
<dbReference type="OrthoDB" id="5177627at2"/>
<dbReference type="Proteomes" id="UP000319516">
    <property type="component" value="Unassembled WGS sequence"/>
</dbReference>
<reference evidence="3 4" key="1">
    <citation type="submission" date="2019-06" db="EMBL/GenBank/DDBJ databases">
        <title>Sequencing the genomes of 1000 actinobacteria strains.</title>
        <authorList>
            <person name="Klenk H.-P."/>
        </authorList>
    </citation>
    <scope>NUCLEOTIDE SEQUENCE [LARGE SCALE GENOMIC DNA]</scope>
    <source>
        <strain evidence="3 4">DSM 12335</strain>
    </source>
</reference>
<proteinExistence type="predicted"/>
<feature type="domain" description="DUF222" evidence="2">
    <location>
        <begin position="63"/>
        <end position="413"/>
    </location>
</feature>
<evidence type="ECO:0000256" key="1">
    <source>
        <dbReference type="SAM" id="MobiDB-lite"/>
    </source>
</evidence>
<keyword evidence="4" id="KW-1185">Reference proteome</keyword>
<dbReference type="EMBL" id="VFOP01000001">
    <property type="protein sequence ID" value="TQL51733.1"/>
    <property type="molecule type" value="Genomic_DNA"/>
</dbReference>
<dbReference type="CDD" id="cd00085">
    <property type="entry name" value="HNHc"/>
    <property type="match status" value="1"/>
</dbReference>
<feature type="region of interest" description="Disordered" evidence="1">
    <location>
        <begin position="252"/>
        <end position="276"/>
    </location>
</feature>
<sequence length="506" mass="52632">MAIQPLVADETPEHGLAPGHVVVREHPVELMVAGLEASLGSAPVQAWAGLEPAVVRSLYGRVARVVERLSAHKMAAARVLETAGTAKAAGAASTGSLLGGDFGGDRREGDGLVRLGQTLARAKASGTEGAFAAGEITRAQAQVIGSILGSLDADVTQSEREAAEATLLGEAQGLSLRDLRARGDRITEAFRPLDQVDRDEEQAVRARERAAWAATEFWMRDTGAGTYQGGFTIPTVAGELLKTMLDAVASPRRNHLRRTDNPTNSNGAGNGSGNATGAFGPAVGNAGSTGGVGGAGAGGGGGPVGVVDEGSYQQRLGQAFCALIEHAPTDGYAPAGGSAAVVAVSLSQEKLVSGIGCGTTSTGVRLTAGEIRRLACNQRVLPQVFDGSSLPLDHGVARRLFTRHQRIAIGQRDMGCVMPGCDRPPGWCELHHAGQPWAAGGRTDLDQGVMLCAFHHHLVHEQGWVIRFHPDDGIPEFRAPGTPKDAWTRNARYRPPRDLGVAPTTA</sequence>
<dbReference type="InterPro" id="IPR003870">
    <property type="entry name" value="DUF222"/>
</dbReference>